<dbReference type="OrthoDB" id="103748at2759"/>
<organism evidence="1 2">
    <name type="scientific">Rhizophagus clarus</name>
    <dbReference type="NCBI Taxonomy" id="94130"/>
    <lineage>
        <taxon>Eukaryota</taxon>
        <taxon>Fungi</taxon>
        <taxon>Fungi incertae sedis</taxon>
        <taxon>Mucoromycota</taxon>
        <taxon>Glomeromycotina</taxon>
        <taxon>Glomeromycetes</taxon>
        <taxon>Glomerales</taxon>
        <taxon>Glomeraceae</taxon>
        <taxon>Rhizophagus</taxon>
    </lineage>
</organism>
<reference evidence="1" key="1">
    <citation type="submission" date="2019-10" db="EMBL/GenBank/DDBJ databases">
        <title>Conservation and host-specific expression of non-tandemly repeated heterogenous ribosome RNA gene in arbuscular mycorrhizal fungi.</title>
        <authorList>
            <person name="Maeda T."/>
            <person name="Kobayashi Y."/>
            <person name="Nakagawa T."/>
            <person name="Ezawa T."/>
            <person name="Yamaguchi K."/>
            <person name="Bino T."/>
            <person name="Nishimoto Y."/>
            <person name="Shigenobu S."/>
            <person name="Kawaguchi M."/>
        </authorList>
    </citation>
    <scope>NUCLEOTIDE SEQUENCE</scope>
    <source>
        <strain evidence="1">HR1</strain>
    </source>
</reference>
<accession>A0A8H3ME72</accession>
<dbReference type="AlphaFoldDB" id="A0A8H3ME72"/>
<dbReference type="Proteomes" id="UP000615446">
    <property type="component" value="Unassembled WGS sequence"/>
</dbReference>
<comment type="caution">
    <text evidence="1">The sequence shown here is derived from an EMBL/GenBank/DDBJ whole genome shotgun (WGS) entry which is preliminary data.</text>
</comment>
<evidence type="ECO:0000313" key="2">
    <source>
        <dbReference type="Proteomes" id="UP000615446"/>
    </source>
</evidence>
<proteinExistence type="predicted"/>
<evidence type="ECO:0000313" key="1">
    <source>
        <dbReference type="EMBL" id="GET02687.1"/>
    </source>
</evidence>
<sequence length="98" mass="11058">MVGIERKGLKTIQINNYAGYMVISNQDVSLKIDIGDSCIACFDVSTCCRGNISYFDQLEDILDYFDAPKVVISYLLSRDLSNWSSEKISAIKMKIETM</sequence>
<dbReference type="EMBL" id="BLAL01000315">
    <property type="protein sequence ID" value="GET02687.1"/>
    <property type="molecule type" value="Genomic_DNA"/>
</dbReference>
<name>A0A8H3ME72_9GLOM</name>
<protein>
    <submittedName>
        <fullName evidence="1">Uncharacterized protein</fullName>
    </submittedName>
</protein>
<gene>
    <name evidence="1" type="ORF">RCL2_002906100</name>
</gene>